<comment type="caution">
    <text evidence="2">The sequence shown here is derived from an EMBL/GenBank/DDBJ whole genome shotgun (WGS) entry which is preliminary data.</text>
</comment>
<proteinExistence type="predicted"/>
<dbReference type="AlphaFoldDB" id="S0KFS4"/>
<keyword evidence="3" id="KW-1185">Reference proteome</keyword>
<dbReference type="eggNOG" id="ENOG5032SZQ">
    <property type="taxonomic scope" value="Bacteria"/>
</dbReference>
<feature type="signal peptide" evidence="1">
    <location>
        <begin position="1"/>
        <end position="19"/>
    </location>
</feature>
<feature type="chain" id="PRO_5039616483" description="Lipoprotein" evidence="1">
    <location>
        <begin position="20"/>
        <end position="270"/>
    </location>
</feature>
<gene>
    <name evidence="2" type="ORF">I568_00418</name>
</gene>
<protein>
    <recommendedName>
        <fullName evidence="4">Lipoprotein</fullName>
    </recommendedName>
</protein>
<name>S0KFS4_9ENTE</name>
<reference evidence="2 3" key="1">
    <citation type="submission" date="2013-03" db="EMBL/GenBank/DDBJ databases">
        <title>The Genome Sequence of Enterococcus columbae ATCC_51263 (PacBio/Illumina hybrid assembly).</title>
        <authorList>
            <consortium name="The Broad Institute Genomics Platform"/>
            <consortium name="The Broad Institute Genome Sequencing Center for Infectious Disease"/>
            <person name="Earl A."/>
            <person name="Russ C."/>
            <person name="Gilmore M."/>
            <person name="Surin D."/>
            <person name="Walker B."/>
            <person name="Young S."/>
            <person name="Zeng Q."/>
            <person name="Gargeya S."/>
            <person name="Fitzgerald M."/>
            <person name="Haas B."/>
            <person name="Abouelleil A."/>
            <person name="Allen A.W."/>
            <person name="Alvarado L."/>
            <person name="Arachchi H.M."/>
            <person name="Berlin A.M."/>
            <person name="Chapman S.B."/>
            <person name="Gainer-Dewar J."/>
            <person name="Goldberg J."/>
            <person name="Griggs A."/>
            <person name="Gujja S."/>
            <person name="Hansen M."/>
            <person name="Howarth C."/>
            <person name="Imamovic A."/>
            <person name="Ireland A."/>
            <person name="Larimer J."/>
            <person name="McCowan C."/>
            <person name="Murphy C."/>
            <person name="Pearson M."/>
            <person name="Poon T.W."/>
            <person name="Priest M."/>
            <person name="Roberts A."/>
            <person name="Saif S."/>
            <person name="Shea T."/>
            <person name="Sisk P."/>
            <person name="Sykes S."/>
            <person name="Wortman J."/>
            <person name="Nusbaum C."/>
            <person name="Birren B."/>
        </authorList>
    </citation>
    <scope>NUCLEOTIDE SEQUENCE [LARGE SCALE GENOMIC DNA]</scope>
    <source>
        <strain evidence="2 3">ATCC 51263</strain>
    </source>
</reference>
<dbReference type="PATRIC" id="fig|1121865.3.peg.775"/>
<dbReference type="Proteomes" id="UP000014113">
    <property type="component" value="Unassembled WGS sequence"/>
</dbReference>
<evidence type="ECO:0000313" key="3">
    <source>
        <dbReference type="Proteomes" id="UP000014113"/>
    </source>
</evidence>
<organism evidence="2 3">
    <name type="scientific">Enterococcus columbae DSM 7374 = ATCC 51263</name>
    <dbReference type="NCBI Taxonomy" id="1121865"/>
    <lineage>
        <taxon>Bacteria</taxon>
        <taxon>Bacillati</taxon>
        <taxon>Bacillota</taxon>
        <taxon>Bacilli</taxon>
        <taxon>Lactobacillales</taxon>
        <taxon>Enterococcaceae</taxon>
        <taxon>Enterococcus</taxon>
    </lineage>
</organism>
<dbReference type="EMBL" id="ASWJ01000003">
    <property type="protein sequence ID" value="EOW87374.1"/>
    <property type="molecule type" value="Genomic_DNA"/>
</dbReference>
<dbReference type="PROSITE" id="PS51257">
    <property type="entry name" value="PROKAR_LIPOPROTEIN"/>
    <property type="match status" value="1"/>
</dbReference>
<dbReference type="RefSeq" id="WP_016182949.1">
    <property type="nucleotide sequence ID" value="NZ_JXKI01000029.1"/>
</dbReference>
<keyword evidence="1" id="KW-0732">Signal</keyword>
<sequence length="270" mass="29471">MKKFLKYVLLLGIVLSMIAGCTNKEKEKATQSFNHTVTQIKQNNKKLKESIADVQETISSKKKPLDPNTLTAATTAITKARVKIVKIPNIPSKTEEIKTTTKKLNSKLDITTCLSDLQNSHTNLQNSIKQLTQVTNPSEAFVVERLTGLPNITGMEAVTEGNDPNGNLNKQGGYTSTVYFSSDLVNQEDVFGSTIVDKGTEAGGAIEVYRTEKDAQKRETYLAAFDGAGPFNSGSHKVLGTIVIRTSDKLAASQQKTLEQNITNSFITLK</sequence>
<evidence type="ECO:0008006" key="4">
    <source>
        <dbReference type="Google" id="ProtNLM"/>
    </source>
</evidence>
<evidence type="ECO:0000256" key="1">
    <source>
        <dbReference type="SAM" id="SignalP"/>
    </source>
</evidence>
<dbReference type="OrthoDB" id="3174731at2"/>
<accession>S0KFS4</accession>
<evidence type="ECO:0000313" key="2">
    <source>
        <dbReference type="EMBL" id="EOW87374.1"/>
    </source>
</evidence>